<comment type="caution">
    <text evidence="1">The sequence shown here is derived from an EMBL/GenBank/DDBJ whole genome shotgun (WGS) entry which is preliminary data.</text>
</comment>
<dbReference type="AlphaFoldDB" id="A0A6G0ZA17"/>
<accession>A0A6G0ZA17</accession>
<reference evidence="1 2" key="1">
    <citation type="submission" date="2019-08" db="EMBL/GenBank/DDBJ databases">
        <title>Whole genome of Aphis craccivora.</title>
        <authorList>
            <person name="Voronova N.V."/>
            <person name="Shulinski R.S."/>
            <person name="Bandarenka Y.V."/>
            <person name="Zhorov D.G."/>
            <person name="Warner D."/>
        </authorList>
    </citation>
    <scope>NUCLEOTIDE SEQUENCE [LARGE SCALE GENOMIC DNA]</scope>
    <source>
        <strain evidence="1">180601</strain>
        <tissue evidence="1">Whole Body</tissue>
    </source>
</reference>
<gene>
    <name evidence="1" type="ORF">FWK35_00005207</name>
</gene>
<name>A0A6G0ZA17_APHCR</name>
<proteinExistence type="predicted"/>
<evidence type="ECO:0000313" key="2">
    <source>
        <dbReference type="Proteomes" id="UP000478052"/>
    </source>
</evidence>
<organism evidence="1 2">
    <name type="scientific">Aphis craccivora</name>
    <name type="common">Cowpea aphid</name>
    <dbReference type="NCBI Taxonomy" id="307492"/>
    <lineage>
        <taxon>Eukaryota</taxon>
        <taxon>Metazoa</taxon>
        <taxon>Ecdysozoa</taxon>
        <taxon>Arthropoda</taxon>
        <taxon>Hexapoda</taxon>
        <taxon>Insecta</taxon>
        <taxon>Pterygota</taxon>
        <taxon>Neoptera</taxon>
        <taxon>Paraneoptera</taxon>
        <taxon>Hemiptera</taxon>
        <taxon>Sternorrhyncha</taxon>
        <taxon>Aphidomorpha</taxon>
        <taxon>Aphidoidea</taxon>
        <taxon>Aphididae</taxon>
        <taxon>Aphidini</taxon>
        <taxon>Aphis</taxon>
        <taxon>Aphis</taxon>
    </lineage>
</organism>
<protein>
    <submittedName>
        <fullName evidence="1">Uncharacterized protein</fullName>
    </submittedName>
</protein>
<evidence type="ECO:0000313" key="1">
    <source>
        <dbReference type="EMBL" id="KAF0767690.1"/>
    </source>
</evidence>
<keyword evidence="2" id="KW-1185">Reference proteome</keyword>
<dbReference type="EMBL" id="VUJU01000916">
    <property type="protein sequence ID" value="KAF0767690.1"/>
    <property type="molecule type" value="Genomic_DNA"/>
</dbReference>
<dbReference type="Proteomes" id="UP000478052">
    <property type="component" value="Unassembled WGS sequence"/>
</dbReference>
<sequence length="98" mass="11365">MINKGYTLNLTTEILTVSKIYDESDNIILGGFYEQENKLSIQFSKHLTVGKQLLLTCIMHQGYLLLHRKPPPKFEIGTLFRLVMLYTDTKKKKEKDTS</sequence>